<name>A0AAV7PVX5_PLEWA</name>
<evidence type="ECO:0000256" key="10">
    <source>
        <dbReference type="ARBA" id="ARBA00023180"/>
    </source>
</evidence>
<dbReference type="SUPFAM" id="SSF48726">
    <property type="entry name" value="Immunoglobulin"/>
    <property type="match status" value="5"/>
</dbReference>
<dbReference type="PANTHER" id="PTHR11640">
    <property type="entry name" value="NEPHRIN"/>
    <property type="match status" value="1"/>
</dbReference>
<evidence type="ECO:0000256" key="11">
    <source>
        <dbReference type="ARBA" id="ARBA00023319"/>
    </source>
</evidence>
<dbReference type="InterPro" id="IPR036179">
    <property type="entry name" value="Ig-like_dom_sf"/>
</dbReference>
<dbReference type="FunFam" id="2.60.40.10:FF:000103">
    <property type="entry name" value="Kirre like nephrin family adhesion molecule 3"/>
    <property type="match status" value="1"/>
</dbReference>
<comment type="subcellular location">
    <subcellularLocation>
        <location evidence="1">Cell membrane</location>
        <topology evidence="1">Single-pass type I membrane protein</topology>
    </subcellularLocation>
</comment>
<evidence type="ECO:0000313" key="16">
    <source>
        <dbReference type="Proteomes" id="UP001066276"/>
    </source>
</evidence>
<feature type="domain" description="Ig-like" evidence="14">
    <location>
        <begin position="948"/>
        <end position="1042"/>
    </location>
</feature>
<dbReference type="SMART" id="SM00408">
    <property type="entry name" value="IGc2"/>
    <property type="match status" value="3"/>
</dbReference>
<dbReference type="Pfam" id="PF07679">
    <property type="entry name" value="I-set"/>
    <property type="match status" value="1"/>
</dbReference>
<keyword evidence="6" id="KW-0677">Repeat</keyword>
<dbReference type="InterPro" id="IPR003598">
    <property type="entry name" value="Ig_sub2"/>
</dbReference>
<evidence type="ECO:0000259" key="14">
    <source>
        <dbReference type="PROSITE" id="PS50835"/>
    </source>
</evidence>
<dbReference type="GO" id="GO:0050839">
    <property type="term" value="F:cell adhesion molecule binding"/>
    <property type="evidence" value="ECO:0007669"/>
    <property type="project" value="TreeGrafter"/>
</dbReference>
<evidence type="ECO:0000313" key="15">
    <source>
        <dbReference type="EMBL" id="KAJ1132368.1"/>
    </source>
</evidence>
<comment type="similarity">
    <text evidence="2">Belongs to the immunoglobulin superfamily.</text>
</comment>
<dbReference type="PROSITE" id="PS50835">
    <property type="entry name" value="IG_LIKE"/>
    <property type="match status" value="5"/>
</dbReference>
<keyword evidence="11" id="KW-0393">Immunoglobulin domain</keyword>
<keyword evidence="5" id="KW-0732">Signal</keyword>
<evidence type="ECO:0000256" key="13">
    <source>
        <dbReference type="SAM" id="Phobius"/>
    </source>
</evidence>
<evidence type="ECO:0000256" key="7">
    <source>
        <dbReference type="ARBA" id="ARBA00022989"/>
    </source>
</evidence>
<dbReference type="FunFam" id="2.60.40.10:FF:000077">
    <property type="entry name" value="Kirre like nephrin family adhesion molecule 3"/>
    <property type="match status" value="1"/>
</dbReference>
<proteinExistence type="inferred from homology"/>
<evidence type="ECO:0000256" key="9">
    <source>
        <dbReference type="ARBA" id="ARBA00023157"/>
    </source>
</evidence>
<keyword evidence="7 13" id="KW-1133">Transmembrane helix</keyword>
<evidence type="ECO:0000256" key="6">
    <source>
        <dbReference type="ARBA" id="ARBA00022737"/>
    </source>
</evidence>
<comment type="caution">
    <text evidence="15">The sequence shown here is derived from an EMBL/GenBank/DDBJ whole genome shotgun (WGS) entry which is preliminary data.</text>
</comment>
<feature type="transmembrane region" description="Helical" evidence="13">
    <location>
        <begin position="1047"/>
        <end position="1074"/>
    </location>
</feature>
<keyword evidence="16" id="KW-1185">Reference proteome</keyword>
<evidence type="ECO:0000256" key="8">
    <source>
        <dbReference type="ARBA" id="ARBA00023136"/>
    </source>
</evidence>
<dbReference type="SMART" id="SM00409">
    <property type="entry name" value="IG"/>
    <property type="match status" value="5"/>
</dbReference>
<organism evidence="15 16">
    <name type="scientific">Pleurodeles waltl</name>
    <name type="common">Iberian ribbed newt</name>
    <dbReference type="NCBI Taxonomy" id="8319"/>
    <lineage>
        <taxon>Eukaryota</taxon>
        <taxon>Metazoa</taxon>
        <taxon>Chordata</taxon>
        <taxon>Craniata</taxon>
        <taxon>Vertebrata</taxon>
        <taxon>Euteleostomi</taxon>
        <taxon>Amphibia</taxon>
        <taxon>Batrachia</taxon>
        <taxon>Caudata</taxon>
        <taxon>Salamandroidea</taxon>
        <taxon>Salamandridae</taxon>
        <taxon>Pleurodelinae</taxon>
        <taxon>Pleurodeles</taxon>
    </lineage>
</organism>
<dbReference type="Gene3D" id="2.60.40.10">
    <property type="entry name" value="Immunoglobulins"/>
    <property type="match status" value="5"/>
</dbReference>
<gene>
    <name evidence="15" type="ORF">NDU88_010682</name>
</gene>
<dbReference type="PANTHER" id="PTHR11640:SF51">
    <property type="entry name" value="KIN OF IRRE-LIKE PROTEIN 2"/>
    <property type="match status" value="1"/>
</dbReference>
<dbReference type="InterPro" id="IPR003599">
    <property type="entry name" value="Ig_sub"/>
</dbReference>
<dbReference type="InterPro" id="IPR013162">
    <property type="entry name" value="CD80_C2-set"/>
</dbReference>
<dbReference type="EMBL" id="JANPWB010000011">
    <property type="protein sequence ID" value="KAJ1132368.1"/>
    <property type="molecule type" value="Genomic_DNA"/>
</dbReference>
<dbReference type="InterPro" id="IPR007110">
    <property type="entry name" value="Ig-like_dom"/>
</dbReference>
<evidence type="ECO:0000256" key="1">
    <source>
        <dbReference type="ARBA" id="ARBA00004251"/>
    </source>
</evidence>
<keyword evidence="3" id="KW-1003">Cell membrane</keyword>
<dbReference type="Proteomes" id="UP001066276">
    <property type="component" value="Chromosome 7"/>
</dbReference>
<evidence type="ECO:0000256" key="4">
    <source>
        <dbReference type="ARBA" id="ARBA00022692"/>
    </source>
</evidence>
<keyword evidence="9" id="KW-1015">Disulfide bond</keyword>
<dbReference type="Pfam" id="PF08205">
    <property type="entry name" value="C2-set_2"/>
    <property type="match status" value="1"/>
</dbReference>
<evidence type="ECO:0000256" key="2">
    <source>
        <dbReference type="ARBA" id="ARBA00008637"/>
    </source>
</evidence>
<sequence length="1296" mass="135225">MRPTLGLVLRPTLGLVLRPSPGLGVRPTGAGGAAYTRTGTAAYTRTGTAAYTGAGGAAYTRTGTAAYTRTGTAAFTGAGGAAYTRTGTAAFTGAGGAAYTRTGTAAYTSTGTAAFTGAGGAAYTRTGLVLRPSPGLGVRPTLGLVLRPTPGLGVRPTLGLVLRPTLGLVLWPTPGLGVRPTLGLVLRPTLELVLRPSPGLGVRPTLGLVLRPSPGLGVRPTLGLVLRPTPGLGVRPTLGLVLQPTLGLVLRPTPGLWVGSTAYTRTGTAAYTGAGGTAYTRTSTAAYTRTGTAAYTGAGGAAYTRTGTAAFTGAGGAAYTRTGTAAYTGAGGEAYTRTGTAAYTRTGTATYTGAVGLVLRPTLGLVLRPTPGLGVRPTLGLVLRPTLGLVLRPTQGLGVRPILGLVLRPTLGLVLRPTLGLVLRPTLGLVLRPSPGLGVRPTGAGGAAYTRTGTAAYTRTGTAAFTGAGGAAYTRTGTAAYTRTGTAAFTGAGGAAYTRTSTAAYTRTGTAAFTGAGGAAYTRTGTAAFTGAGGAAYTRTGTAAYTGAGGEAYTRTGTAAYTRTGTATYTGAVGQTAHFSQQPMDQVIISGQSATLACVVVGYRGMVQWTKDGLALGGERDLPGWSRYSIVGDAASGEHNLRIDNAELADDSAYECQATQAALRSHRAKLTVLIPPEDPEIEEGPLLKLKANIPYNLTCRALGAKPAADITWYRDGELQDNAVYSKSLMDDGRRESSVSMLLITPTHRDMGRTYSCHVSNPAAPTGKRISATLNVQYPPTVTLSAAPQTVLEGAKVSFLCTATSNPEVMGYRWAKGGVLIPEADGDSYEVIVDHTFFTEPISCEVSNAVGSTNVSTLVDVHFGPRLIVDPKPLTVDIGANAVFTCNWAGNPPLTLAWTKKGSNVVLSNGNTLQLKGVTQEDAGAYVCKAIVPRIGVAEKEVPLVVNGPPIVSADSVHQAAVGSRARMECLVASTPAPDRIAWAWGDNSLDSGSQDRFAVSREVSEGGVRSSLVIEETHEEDFHISYNCTAWNQFGSHSAIVTLKKQAALPLMIIAASVASGVAMLLFFIIIISFCCRRPKKANRATKISKTDIHVQITTSDESPCRPSETDDEMKDAMATDSESPATSRTEHSEILEEDDGSQDLKDPTNGYYKVRAHEDSHLTSGFSDYAATPRPMFGPPPINHTTLHPPPNNQPKLYEYRHHYTLGTVATRANYDPHERLYPQDSVYGGASYLTAPYTRAFSSYVKPVTYEKADSFEQVEQPSKTSMSSRFSYTSLSQQCDFSRPAQQRMQTHV</sequence>
<protein>
    <recommendedName>
        <fullName evidence="14">Ig-like domain-containing protein</fullName>
    </recommendedName>
</protein>
<feature type="domain" description="Ig-like" evidence="14">
    <location>
        <begin position="864"/>
        <end position="929"/>
    </location>
</feature>
<dbReference type="InterPro" id="IPR051275">
    <property type="entry name" value="Cell_adhesion_signaling"/>
</dbReference>
<feature type="domain" description="Ig-like" evidence="14">
    <location>
        <begin position="577"/>
        <end position="660"/>
    </location>
</feature>
<evidence type="ECO:0000256" key="5">
    <source>
        <dbReference type="ARBA" id="ARBA00022729"/>
    </source>
</evidence>
<dbReference type="InterPro" id="IPR013098">
    <property type="entry name" value="Ig_I-set"/>
</dbReference>
<dbReference type="GO" id="GO:0005911">
    <property type="term" value="C:cell-cell junction"/>
    <property type="evidence" value="ECO:0007669"/>
    <property type="project" value="TreeGrafter"/>
</dbReference>
<evidence type="ECO:0000256" key="12">
    <source>
        <dbReference type="SAM" id="MobiDB-lite"/>
    </source>
</evidence>
<feature type="region of interest" description="Disordered" evidence="12">
    <location>
        <begin position="1098"/>
        <end position="1149"/>
    </location>
</feature>
<keyword evidence="8 13" id="KW-0472">Membrane</keyword>
<dbReference type="Pfam" id="PF13927">
    <property type="entry name" value="Ig_3"/>
    <property type="match status" value="2"/>
</dbReference>
<reference evidence="15" key="1">
    <citation type="journal article" date="2022" name="bioRxiv">
        <title>Sequencing and chromosome-scale assembly of the giantPleurodeles waltlgenome.</title>
        <authorList>
            <person name="Brown T."/>
            <person name="Elewa A."/>
            <person name="Iarovenko S."/>
            <person name="Subramanian E."/>
            <person name="Araus A.J."/>
            <person name="Petzold A."/>
            <person name="Susuki M."/>
            <person name="Suzuki K.-i.T."/>
            <person name="Hayashi T."/>
            <person name="Toyoda A."/>
            <person name="Oliveira C."/>
            <person name="Osipova E."/>
            <person name="Leigh N.D."/>
            <person name="Simon A."/>
            <person name="Yun M.H."/>
        </authorList>
    </citation>
    <scope>NUCLEOTIDE SEQUENCE</scope>
    <source>
        <strain evidence="15">20211129_DDA</strain>
        <tissue evidence="15">Liver</tissue>
    </source>
</reference>
<keyword evidence="4 13" id="KW-0812">Transmembrane</keyword>
<keyword evidence="10" id="KW-0325">Glycoprotein</keyword>
<evidence type="ECO:0000256" key="3">
    <source>
        <dbReference type="ARBA" id="ARBA00022475"/>
    </source>
</evidence>
<feature type="domain" description="Ig-like" evidence="14">
    <location>
        <begin position="779"/>
        <end position="855"/>
    </location>
</feature>
<dbReference type="GO" id="GO:0005886">
    <property type="term" value="C:plasma membrane"/>
    <property type="evidence" value="ECO:0007669"/>
    <property type="project" value="UniProtKB-SubCell"/>
</dbReference>
<accession>A0AAV7PVX5</accession>
<dbReference type="GO" id="GO:0098609">
    <property type="term" value="P:cell-cell adhesion"/>
    <property type="evidence" value="ECO:0007669"/>
    <property type="project" value="TreeGrafter"/>
</dbReference>
<dbReference type="InterPro" id="IPR013783">
    <property type="entry name" value="Ig-like_fold"/>
</dbReference>
<feature type="domain" description="Ig-like" evidence="14">
    <location>
        <begin position="668"/>
        <end position="774"/>
    </location>
</feature>